<proteinExistence type="predicted"/>
<evidence type="ECO:0008006" key="3">
    <source>
        <dbReference type="Google" id="ProtNLM"/>
    </source>
</evidence>
<dbReference type="EMBL" id="BAAAZK010000002">
    <property type="protein sequence ID" value="GAA4167423.1"/>
    <property type="molecule type" value="Genomic_DNA"/>
</dbReference>
<evidence type="ECO:0000313" key="2">
    <source>
        <dbReference type="Proteomes" id="UP001500167"/>
    </source>
</evidence>
<comment type="caution">
    <text evidence="1">The sequence shown here is derived from an EMBL/GenBank/DDBJ whole genome shotgun (WGS) entry which is preliminary data.</text>
</comment>
<evidence type="ECO:0000313" key="1">
    <source>
        <dbReference type="EMBL" id="GAA4167423.1"/>
    </source>
</evidence>
<gene>
    <name evidence="1" type="ORF">GCM10022218_00700</name>
</gene>
<accession>A0ABP7ZPU0</accession>
<dbReference type="Proteomes" id="UP001500167">
    <property type="component" value="Unassembled WGS sequence"/>
</dbReference>
<sequence>MKKTIYLFVLSILLFLGCKKSDNKIDSEPEISGLQIEIKAVSGWGDEMNISIDQNKTEIKYPKGSLPETKKDKAYKTSDATFKRLSSYIDTYKLMDVKIEECARCADGTDYVIKIKLDGRENTVTIAAHRTDGKYADLLDFIDKL</sequence>
<protein>
    <recommendedName>
        <fullName evidence="3">Lipoprotein</fullName>
    </recommendedName>
</protein>
<dbReference type="PROSITE" id="PS51257">
    <property type="entry name" value="PROKAR_LIPOPROTEIN"/>
    <property type="match status" value="1"/>
</dbReference>
<keyword evidence="2" id="KW-1185">Reference proteome</keyword>
<name>A0ABP7ZPU0_9SPHI</name>
<dbReference type="RefSeq" id="WP_346083542.1">
    <property type="nucleotide sequence ID" value="NZ_BAAAZK010000002.1"/>
</dbReference>
<organism evidence="1 2">
    <name type="scientific">Sphingobacterium ginsenosidimutans</name>
    <dbReference type="NCBI Taxonomy" id="687845"/>
    <lineage>
        <taxon>Bacteria</taxon>
        <taxon>Pseudomonadati</taxon>
        <taxon>Bacteroidota</taxon>
        <taxon>Sphingobacteriia</taxon>
        <taxon>Sphingobacteriales</taxon>
        <taxon>Sphingobacteriaceae</taxon>
        <taxon>Sphingobacterium</taxon>
    </lineage>
</organism>
<reference evidence="2" key="1">
    <citation type="journal article" date="2019" name="Int. J. Syst. Evol. Microbiol.">
        <title>The Global Catalogue of Microorganisms (GCM) 10K type strain sequencing project: providing services to taxonomists for standard genome sequencing and annotation.</title>
        <authorList>
            <consortium name="The Broad Institute Genomics Platform"/>
            <consortium name="The Broad Institute Genome Sequencing Center for Infectious Disease"/>
            <person name="Wu L."/>
            <person name="Ma J."/>
        </authorList>
    </citation>
    <scope>NUCLEOTIDE SEQUENCE [LARGE SCALE GENOMIC DNA]</scope>
    <source>
        <strain evidence="2">JCM 16722</strain>
    </source>
</reference>